<gene>
    <name evidence="7" type="ORF">DWG20_00895</name>
</gene>
<feature type="transmembrane region" description="Helical" evidence="6">
    <location>
        <begin position="71"/>
        <end position="89"/>
    </location>
</feature>
<dbReference type="EMBL" id="CP031337">
    <property type="protein sequence ID" value="AXK38100.1"/>
    <property type="molecule type" value="Genomic_DNA"/>
</dbReference>
<reference evidence="7 8" key="1">
    <citation type="submission" date="2018-07" db="EMBL/GenBank/DDBJ databases">
        <title>Crenobacter cavernae sp. nov., isolated from a karst cave.</title>
        <authorList>
            <person name="Zhu H."/>
        </authorList>
    </citation>
    <scope>NUCLEOTIDE SEQUENCE [LARGE SCALE GENOMIC DNA]</scope>
    <source>
        <strain evidence="7 8">K1W11S-77</strain>
    </source>
</reference>
<protein>
    <submittedName>
        <fullName evidence="7">CidA/LrgA family protein</fullName>
    </submittedName>
</protein>
<dbReference type="OrthoDB" id="194658at2"/>
<comment type="subcellular location">
    <subcellularLocation>
        <location evidence="1">Cell membrane</location>
        <topology evidence="1">Multi-pass membrane protein</topology>
    </subcellularLocation>
</comment>
<evidence type="ECO:0000256" key="2">
    <source>
        <dbReference type="ARBA" id="ARBA00022475"/>
    </source>
</evidence>
<dbReference type="KEGG" id="ccah:DWG20_00895"/>
<accession>A0A345Y2E8</accession>
<evidence type="ECO:0000256" key="5">
    <source>
        <dbReference type="ARBA" id="ARBA00023136"/>
    </source>
</evidence>
<dbReference type="RefSeq" id="WP_115431982.1">
    <property type="nucleotide sequence ID" value="NZ_CP031337.1"/>
</dbReference>
<feature type="transmembrane region" description="Helical" evidence="6">
    <location>
        <begin position="35"/>
        <end position="59"/>
    </location>
</feature>
<dbReference type="AlphaFoldDB" id="A0A345Y2E8"/>
<sequence>MTRNASQQAKPALRIAGQVALLSAVWWMATQLSQHFMPAVPGGVLGMAVVLIGLIKGWLPLDLFKSGARWLLAEMLLFFIPVVVAVVQYPELIVSAGAKILLVIVLSTGLVMTATSLTVDRFYRLELALKRRYRTREA</sequence>
<evidence type="ECO:0000256" key="6">
    <source>
        <dbReference type="SAM" id="Phobius"/>
    </source>
</evidence>
<keyword evidence="3 6" id="KW-0812">Transmembrane</keyword>
<organism evidence="7 8">
    <name type="scientific">Crenobacter cavernae</name>
    <dbReference type="NCBI Taxonomy" id="2290923"/>
    <lineage>
        <taxon>Bacteria</taxon>
        <taxon>Pseudomonadati</taxon>
        <taxon>Pseudomonadota</taxon>
        <taxon>Betaproteobacteria</taxon>
        <taxon>Neisseriales</taxon>
        <taxon>Neisseriaceae</taxon>
        <taxon>Crenobacter</taxon>
    </lineage>
</organism>
<evidence type="ECO:0000256" key="4">
    <source>
        <dbReference type="ARBA" id="ARBA00022989"/>
    </source>
</evidence>
<keyword evidence="4 6" id="KW-1133">Transmembrane helix</keyword>
<dbReference type="GO" id="GO:0005886">
    <property type="term" value="C:plasma membrane"/>
    <property type="evidence" value="ECO:0007669"/>
    <property type="project" value="UniProtKB-SubCell"/>
</dbReference>
<proteinExistence type="predicted"/>
<dbReference type="PANTHER" id="PTHR33931:SF2">
    <property type="entry name" value="HOLIN-LIKE PROTEIN CIDA"/>
    <property type="match status" value="1"/>
</dbReference>
<dbReference type="Proteomes" id="UP000254537">
    <property type="component" value="Chromosome"/>
</dbReference>
<evidence type="ECO:0000256" key="1">
    <source>
        <dbReference type="ARBA" id="ARBA00004651"/>
    </source>
</evidence>
<dbReference type="PANTHER" id="PTHR33931">
    <property type="entry name" value="HOLIN-LIKE PROTEIN CIDA-RELATED"/>
    <property type="match status" value="1"/>
</dbReference>
<feature type="transmembrane region" description="Helical" evidence="6">
    <location>
        <begin position="101"/>
        <end position="123"/>
    </location>
</feature>
<dbReference type="Pfam" id="PF03788">
    <property type="entry name" value="LrgA"/>
    <property type="match status" value="1"/>
</dbReference>
<keyword evidence="2" id="KW-1003">Cell membrane</keyword>
<evidence type="ECO:0000256" key="3">
    <source>
        <dbReference type="ARBA" id="ARBA00022692"/>
    </source>
</evidence>
<evidence type="ECO:0000313" key="8">
    <source>
        <dbReference type="Proteomes" id="UP000254537"/>
    </source>
</evidence>
<dbReference type="InterPro" id="IPR005538">
    <property type="entry name" value="LrgA/CidA"/>
</dbReference>
<keyword evidence="5 6" id="KW-0472">Membrane</keyword>
<feature type="transmembrane region" description="Helical" evidence="6">
    <location>
        <begin position="12"/>
        <end position="29"/>
    </location>
</feature>
<evidence type="ECO:0000313" key="7">
    <source>
        <dbReference type="EMBL" id="AXK38100.1"/>
    </source>
</evidence>
<name>A0A345Y2E8_9NEIS</name>